<evidence type="ECO:0000256" key="4">
    <source>
        <dbReference type="ARBA" id="ARBA00022679"/>
    </source>
</evidence>
<dbReference type="PANTHER" id="PTHR43646:SF2">
    <property type="entry name" value="GLYCOSYLTRANSFERASE 2-LIKE DOMAIN-CONTAINING PROTEIN"/>
    <property type="match status" value="1"/>
</dbReference>
<feature type="transmembrane region" description="Helical" evidence="11">
    <location>
        <begin position="364"/>
        <end position="383"/>
    </location>
</feature>
<organism evidence="13 14">
    <name type="scientific">Paenibacillus lacisoli</name>
    <dbReference type="NCBI Taxonomy" id="3064525"/>
    <lineage>
        <taxon>Bacteria</taxon>
        <taxon>Bacillati</taxon>
        <taxon>Bacillota</taxon>
        <taxon>Bacilli</taxon>
        <taxon>Bacillales</taxon>
        <taxon>Paenibacillaceae</taxon>
        <taxon>Paenibacillus</taxon>
    </lineage>
</organism>
<comment type="function">
    <text evidence="7">Catalyzes the glycosylation of 4,4'-diaponeurosporenoate, i.e. the esterification of glucose at the C1'' position with the carboxyl group of 4,4'-diaponeurosporenic acid, to form glycosyl-4,4'-diaponeurosporenoate. This is a step in the biosynthesis of staphyloxanthin, an orange pigment present in most staphylococci strains.</text>
</comment>
<proteinExistence type="inferred from homology"/>
<evidence type="ECO:0000256" key="2">
    <source>
        <dbReference type="ARBA" id="ARBA00022475"/>
    </source>
</evidence>
<comment type="similarity">
    <text evidence="9">Belongs to the glycosyltransferase 2 family. CrtQ subfamily.</text>
</comment>
<protein>
    <recommendedName>
        <fullName evidence="10">4,4'-diaponeurosporenoate glycosyltransferase</fullName>
    </recommendedName>
</protein>
<evidence type="ECO:0000256" key="8">
    <source>
        <dbReference type="ARBA" id="ARBA00037904"/>
    </source>
</evidence>
<dbReference type="SUPFAM" id="SSF53448">
    <property type="entry name" value="Nucleotide-diphospho-sugar transferases"/>
    <property type="match status" value="1"/>
</dbReference>
<dbReference type="Proteomes" id="UP001240171">
    <property type="component" value="Unassembled WGS sequence"/>
</dbReference>
<feature type="domain" description="Glycosyltransferase 2-like" evidence="12">
    <location>
        <begin position="64"/>
        <end position="236"/>
    </location>
</feature>
<dbReference type="RefSeq" id="WP_305023683.1">
    <property type="nucleotide sequence ID" value="NZ_JAUQTB010000003.1"/>
</dbReference>
<keyword evidence="3 13" id="KW-0328">Glycosyltransferase</keyword>
<comment type="pathway">
    <text evidence="8">Carotenoid biosynthesis; staphyloxanthin biosynthesis; staphyloxanthin from farnesyl diphosphate: step 4/5.</text>
</comment>
<comment type="caution">
    <text evidence="13">The sequence shown here is derived from an EMBL/GenBank/DDBJ whole genome shotgun (WGS) entry which is preliminary data.</text>
</comment>
<keyword evidence="11" id="KW-1133">Transmembrane helix</keyword>
<gene>
    <name evidence="13" type="ORF">Q5741_08715</name>
</gene>
<keyword evidence="11" id="KW-0812">Transmembrane</keyword>
<evidence type="ECO:0000313" key="13">
    <source>
        <dbReference type="EMBL" id="MDO7906499.1"/>
    </source>
</evidence>
<keyword evidence="14" id="KW-1185">Reference proteome</keyword>
<dbReference type="InterPro" id="IPR029044">
    <property type="entry name" value="Nucleotide-diphossugar_trans"/>
</dbReference>
<evidence type="ECO:0000256" key="9">
    <source>
        <dbReference type="ARBA" id="ARBA00038120"/>
    </source>
</evidence>
<feature type="transmembrane region" description="Helical" evidence="11">
    <location>
        <begin position="302"/>
        <end position="328"/>
    </location>
</feature>
<evidence type="ECO:0000313" key="14">
    <source>
        <dbReference type="Proteomes" id="UP001240171"/>
    </source>
</evidence>
<dbReference type="Pfam" id="PF00535">
    <property type="entry name" value="Glycos_transf_2"/>
    <property type="match status" value="1"/>
</dbReference>
<reference evidence="13 14" key="1">
    <citation type="submission" date="2023-07" db="EMBL/GenBank/DDBJ databases">
        <title>Paenibacillus sp. JX-17 nov. isolated from soil.</title>
        <authorList>
            <person name="Wan Y."/>
            <person name="Liu B."/>
        </authorList>
    </citation>
    <scope>NUCLEOTIDE SEQUENCE [LARGE SCALE GENOMIC DNA]</scope>
    <source>
        <strain evidence="13 14">JX-17</strain>
    </source>
</reference>
<dbReference type="PANTHER" id="PTHR43646">
    <property type="entry name" value="GLYCOSYLTRANSFERASE"/>
    <property type="match status" value="1"/>
</dbReference>
<evidence type="ECO:0000256" key="6">
    <source>
        <dbReference type="ARBA" id="ARBA00023136"/>
    </source>
</evidence>
<evidence type="ECO:0000256" key="3">
    <source>
        <dbReference type="ARBA" id="ARBA00022676"/>
    </source>
</evidence>
<dbReference type="Gene3D" id="3.90.550.10">
    <property type="entry name" value="Spore Coat Polysaccharide Biosynthesis Protein SpsA, Chain A"/>
    <property type="match status" value="1"/>
</dbReference>
<keyword evidence="2" id="KW-1003">Cell membrane</keyword>
<keyword evidence="5" id="KW-0125">Carotenoid biosynthesis</keyword>
<dbReference type="InterPro" id="IPR001173">
    <property type="entry name" value="Glyco_trans_2-like"/>
</dbReference>
<keyword evidence="6 11" id="KW-0472">Membrane</keyword>
<evidence type="ECO:0000259" key="12">
    <source>
        <dbReference type="Pfam" id="PF00535"/>
    </source>
</evidence>
<accession>A0ABT9CB64</accession>
<dbReference type="EMBL" id="JAUQTB010000003">
    <property type="protein sequence ID" value="MDO7906499.1"/>
    <property type="molecule type" value="Genomic_DNA"/>
</dbReference>
<sequence>MEITAYILLALVTVQLLFACWNKHMLPRMGEPLKPVRLLGFRQPNRVRGGRVSSKRNSQALLLSVLIPARNESVHIEKCLEHVLACRHEGWELEILVLDDRSEDDTADIVKRIAAHDPRVRLLRGQNPPDGWLGKSFACHQLAGQARGTWWLFLDADVRLGGGALEAAVRTAASQQNGLISGFPRQIVSTWAERLAVPMMFFTIISHLPIALIRRTKSPMFAAAMGAFMMIHRDTYKAAGGHEAIRQSIVDDMELSRAVKAAGHPFALVDLHKDVFMRMYSNAEEVWNGYRKNMFEGVGRHVLLLLFVLLLYMVMYVIPPLLALTAWFTGHHEAALVALAATLAGMGVKRAADAAGGQPAWMALLQPLSILYITGIGISSWYASASGQGYEWKGRRYS</sequence>
<comment type="subcellular location">
    <subcellularLocation>
        <location evidence="1">Cell membrane</location>
    </subcellularLocation>
</comment>
<evidence type="ECO:0000256" key="7">
    <source>
        <dbReference type="ARBA" id="ARBA00037281"/>
    </source>
</evidence>
<dbReference type="GO" id="GO:0016757">
    <property type="term" value="F:glycosyltransferase activity"/>
    <property type="evidence" value="ECO:0007669"/>
    <property type="project" value="UniProtKB-KW"/>
</dbReference>
<keyword evidence="4 13" id="KW-0808">Transferase</keyword>
<evidence type="ECO:0000256" key="1">
    <source>
        <dbReference type="ARBA" id="ARBA00004236"/>
    </source>
</evidence>
<name>A0ABT9CB64_9BACL</name>
<evidence type="ECO:0000256" key="5">
    <source>
        <dbReference type="ARBA" id="ARBA00022746"/>
    </source>
</evidence>
<evidence type="ECO:0000256" key="11">
    <source>
        <dbReference type="SAM" id="Phobius"/>
    </source>
</evidence>
<evidence type="ECO:0000256" key="10">
    <source>
        <dbReference type="ARBA" id="ARBA00040345"/>
    </source>
</evidence>